<dbReference type="AlphaFoldDB" id="A0A9P6JK35"/>
<comment type="caution">
    <text evidence="1">The sequence shown here is derived from an EMBL/GenBank/DDBJ whole genome shotgun (WGS) entry which is preliminary data.</text>
</comment>
<proteinExistence type="predicted"/>
<name>A0A9P6JK35_9AGAR</name>
<evidence type="ECO:0000313" key="2">
    <source>
        <dbReference type="Proteomes" id="UP000807306"/>
    </source>
</evidence>
<dbReference type="EMBL" id="MU157914">
    <property type="protein sequence ID" value="KAF9523578.1"/>
    <property type="molecule type" value="Genomic_DNA"/>
</dbReference>
<dbReference type="Proteomes" id="UP000807306">
    <property type="component" value="Unassembled WGS sequence"/>
</dbReference>
<accession>A0A9P6JK35</accession>
<gene>
    <name evidence="1" type="ORF">CPB83DRAFT_898608</name>
</gene>
<reference evidence="1" key="1">
    <citation type="submission" date="2020-11" db="EMBL/GenBank/DDBJ databases">
        <authorList>
            <consortium name="DOE Joint Genome Institute"/>
            <person name="Ahrendt S."/>
            <person name="Riley R."/>
            <person name="Andreopoulos W."/>
            <person name="Labutti K."/>
            <person name="Pangilinan J."/>
            <person name="Ruiz-Duenas F.J."/>
            <person name="Barrasa J.M."/>
            <person name="Sanchez-Garcia M."/>
            <person name="Camarero S."/>
            <person name="Miyauchi S."/>
            <person name="Serrano A."/>
            <person name="Linde D."/>
            <person name="Babiker R."/>
            <person name="Drula E."/>
            <person name="Ayuso-Fernandez I."/>
            <person name="Pacheco R."/>
            <person name="Padilla G."/>
            <person name="Ferreira P."/>
            <person name="Barriuso J."/>
            <person name="Kellner H."/>
            <person name="Castanera R."/>
            <person name="Alfaro M."/>
            <person name="Ramirez L."/>
            <person name="Pisabarro A.G."/>
            <person name="Kuo A."/>
            <person name="Tritt A."/>
            <person name="Lipzen A."/>
            <person name="He G."/>
            <person name="Yan M."/>
            <person name="Ng V."/>
            <person name="Cullen D."/>
            <person name="Martin F."/>
            <person name="Rosso M.-N."/>
            <person name="Henrissat B."/>
            <person name="Hibbett D."/>
            <person name="Martinez A.T."/>
            <person name="Grigoriev I.V."/>
        </authorList>
    </citation>
    <scope>NUCLEOTIDE SEQUENCE</scope>
    <source>
        <strain evidence="1">CBS 506.95</strain>
    </source>
</reference>
<evidence type="ECO:0000313" key="1">
    <source>
        <dbReference type="EMBL" id="KAF9523578.1"/>
    </source>
</evidence>
<sequence length="168" mass="18888">MPIPSNITGLDLSGKYCLDVSLCDLDGTRKCLQILGLSTFEEAILHKATVIELRHHKDSFGVEHFDLFKTLGDGTPGWMVLEPCHGRSMKLMTPYSVLRTLNQLNARVIEDLIKSHSTKSGKIWTMQLTFRIQNTLAGRRLVWGGRFSGPKEAETVDADFYFDYVGPL</sequence>
<keyword evidence="2" id="KW-1185">Reference proteome</keyword>
<organism evidence="1 2">
    <name type="scientific">Crepidotus variabilis</name>
    <dbReference type="NCBI Taxonomy" id="179855"/>
    <lineage>
        <taxon>Eukaryota</taxon>
        <taxon>Fungi</taxon>
        <taxon>Dikarya</taxon>
        <taxon>Basidiomycota</taxon>
        <taxon>Agaricomycotina</taxon>
        <taxon>Agaricomycetes</taxon>
        <taxon>Agaricomycetidae</taxon>
        <taxon>Agaricales</taxon>
        <taxon>Agaricineae</taxon>
        <taxon>Crepidotaceae</taxon>
        <taxon>Crepidotus</taxon>
    </lineage>
</organism>
<protein>
    <submittedName>
        <fullName evidence="1">Uncharacterized protein</fullName>
    </submittedName>
</protein>